<sequence>MSNQAIGERTSVRYPLRRRRQRLRVQRPMPYAVRYVQVRTAPKQANWGTRMMIAFAGFVCGLAADALVMFAEDHFHLAKNRDPDLFAWVLGTGFAGHILYLIFGILAVTLLTAFNRRKWILWLLIGFVGGLLSI</sequence>
<dbReference type="RefSeq" id="WP_023001797.1">
    <property type="nucleotide sequence ID" value="NZ_CP045627.1"/>
</dbReference>
<dbReference type="OrthoDB" id="7678535at2"/>
<keyword evidence="1" id="KW-0472">Membrane</keyword>
<keyword evidence="3" id="KW-1185">Reference proteome</keyword>
<name>A0A0M6Y4Y7_9HYPH</name>
<keyword evidence="1" id="KW-0812">Transmembrane</keyword>
<reference evidence="3" key="1">
    <citation type="submission" date="2015-07" db="EMBL/GenBank/DDBJ databases">
        <authorList>
            <person name="Rodrigo-Torres Lidia"/>
            <person name="Arahal R.David."/>
        </authorList>
    </citation>
    <scope>NUCLEOTIDE SEQUENCE [LARGE SCALE GENOMIC DNA]</scope>
    <source>
        <strain evidence="3">CECT 4801</strain>
    </source>
</reference>
<dbReference type="InterPro" id="IPR036259">
    <property type="entry name" value="MFS_trans_sf"/>
</dbReference>
<evidence type="ECO:0000313" key="2">
    <source>
        <dbReference type="EMBL" id="CTQ45165.1"/>
    </source>
</evidence>
<feature type="transmembrane region" description="Helical" evidence="1">
    <location>
        <begin position="86"/>
        <end position="114"/>
    </location>
</feature>
<feature type="transmembrane region" description="Helical" evidence="1">
    <location>
        <begin position="52"/>
        <end position="71"/>
    </location>
</feature>
<gene>
    <name evidence="2" type="ORF">LAL4801_03613</name>
</gene>
<keyword evidence="1" id="KW-1133">Transmembrane helix</keyword>
<dbReference type="AlphaFoldDB" id="A0A0M6Y4Y7"/>
<organism evidence="2 3">
    <name type="scientific">Roseibium aggregatum</name>
    <dbReference type="NCBI Taxonomy" id="187304"/>
    <lineage>
        <taxon>Bacteria</taxon>
        <taxon>Pseudomonadati</taxon>
        <taxon>Pseudomonadota</taxon>
        <taxon>Alphaproteobacteria</taxon>
        <taxon>Hyphomicrobiales</taxon>
        <taxon>Stappiaceae</taxon>
        <taxon>Roseibium</taxon>
    </lineage>
</organism>
<accession>A0A0M6Y4Y7</accession>
<dbReference type="STRING" id="187304.B0E33_05280"/>
<proteinExistence type="predicted"/>
<dbReference type="SUPFAM" id="SSF103473">
    <property type="entry name" value="MFS general substrate transporter"/>
    <property type="match status" value="1"/>
</dbReference>
<dbReference type="EMBL" id="CXST01000002">
    <property type="protein sequence ID" value="CTQ45165.1"/>
    <property type="molecule type" value="Genomic_DNA"/>
</dbReference>
<evidence type="ECO:0000313" key="3">
    <source>
        <dbReference type="Proteomes" id="UP000048926"/>
    </source>
</evidence>
<evidence type="ECO:0000256" key="1">
    <source>
        <dbReference type="SAM" id="Phobius"/>
    </source>
</evidence>
<protein>
    <submittedName>
        <fullName evidence="2">Uncharacterized protein</fullName>
    </submittedName>
</protein>
<dbReference type="Proteomes" id="UP000048926">
    <property type="component" value="Unassembled WGS sequence"/>
</dbReference>